<dbReference type="GO" id="GO:0043139">
    <property type="term" value="F:5'-3' DNA helicase activity"/>
    <property type="evidence" value="ECO:0007669"/>
    <property type="project" value="UniProtKB-EC"/>
</dbReference>
<evidence type="ECO:0000313" key="3">
    <source>
        <dbReference type="EMBL" id="TFK57660.1"/>
    </source>
</evidence>
<dbReference type="PANTHER" id="PTHR47642:SF5">
    <property type="entry name" value="ATP-DEPENDENT DNA HELICASE"/>
    <property type="match status" value="1"/>
</dbReference>
<dbReference type="InterPro" id="IPR051055">
    <property type="entry name" value="PIF1_helicase"/>
</dbReference>
<keyword evidence="1" id="KW-0227">DNA damage</keyword>
<keyword evidence="4" id="KW-1185">Reference proteome</keyword>
<keyword evidence="1" id="KW-0234">DNA repair</keyword>
<dbReference type="GO" id="GO:0006310">
    <property type="term" value="P:DNA recombination"/>
    <property type="evidence" value="ECO:0007669"/>
    <property type="project" value="UniProtKB-KW"/>
</dbReference>
<comment type="similarity">
    <text evidence="1">Belongs to the helicase family.</text>
</comment>
<keyword evidence="1" id="KW-0067">ATP-binding</keyword>
<dbReference type="InterPro" id="IPR027417">
    <property type="entry name" value="P-loop_NTPase"/>
</dbReference>
<evidence type="ECO:0000313" key="4">
    <source>
        <dbReference type="Proteomes" id="UP000305948"/>
    </source>
</evidence>
<dbReference type="GO" id="GO:0006281">
    <property type="term" value="P:DNA repair"/>
    <property type="evidence" value="ECO:0007669"/>
    <property type="project" value="UniProtKB-KW"/>
</dbReference>
<evidence type="ECO:0000259" key="2">
    <source>
        <dbReference type="Pfam" id="PF05970"/>
    </source>
</evidence>
<sequence length="130" mass="14670">MLYPVADASISVSLYDRREIVRQAGKPADWIIRLLLFCTDAGWVVQLKDYVARTVCGRDRPFAGIQLVISGDFCQLPPVPGRGKLSSTQFAFESVAWKQCIARPVVLTKVFRQQDQHFVDMLNALRTPTE</sequence>
<reference evidence="3 4" key="1">
    <citation type="journal article" date="2019" name="Nat. Ecol. Evol.">
        <title>Megaphylogeny resolves global patterns of mushroom evolution.</title>
        <authorList>
            <person name="Varga T."/>
            <person name="Krizsan K."/>
            <person name="Foldi C."/>
            <person name="Dima B."/>
            <person name="Sanchez-Garcia M."/>
            <person name="Sanchez-Ramirez S."/>
            <person name="Szollosi G.J."/>
            <person name="Szarkandi J.G."/>
            <person name="Papp V."/>
            <person name="Albert L."/>
            <person name="Andreopoulos W."/>
            <person name="Angelini C."/>
            <person name="Antonin V."/>
            <person name="Barry K.W."/>
            <person name="Bougher N.L."/>
            <person name="Buchanan P."/>
            <person name="Buyck B."/>
            <person name="Bense V."/>
            <person name="Catcheside P."/>
            <person name="Chovatia M."/>
            <person name="Cooper J."/>
            <person name="Damon W."/>
            <person name="Desjardin D."/>
            <person name="Finy P."/>
            <person name="Geml J."/>
            <person name="Haridas S."/>
            <person name="Hughes K."/>
            <person name="Justo A."/>
            <person name="Karasinski D."/>
            <person name="Kautmanova I."/>
            <person name="Kiss B."/>
            <person name="Kocsube S."/>
            <person name="Kotiranta H."/>
            <person name="LaButti K.M."/>
            <person name="Lechner B.E."/>
            <person name="Liimatainen K."/>
            <person name="Lipzen A."/>
            <person name="Lukacs Z."/>
            <person name="Mihaltcheva S."/>
            <person name="Morgado L.N."/>
            <person name="Niskanen T."/>
            <person name="Noordeloos M.E."/>
            <person name="Ohm R.A."/>
            <person name="Ortiz-Santana B."/>
            <person name="Ovrebo C."/>
            <person name="Racz N."/>
            <person name="Riley R."/>
            <person name="Savchenko A."/>
            <person name="Shiryaev A."/>
            <person name="Soop K."/>
            <person name="Spirin V."/>
            <person name="Szebenyi C."/>
            <person name="Tomsovsky M."/>
            <person name="Tulloss R.E."/>
            <person name="Uehling J."/>
            <person name="Grigoriev I.V."/>
            <person name="Vagvolgyi C."/>
            <person name="Papp T."/>
            <person name="Martin F.M."/>
            <person name="Miettinen O."/>
            <person name="Hibbett D.S."/>
            <person name="Nagy L.G."/>
        </authorList>
    </citation>
    <scope>NUCLEOTIDE SEQUENCE [LARGE SCALE GENOMIC DNA]</scope>
    <source>
        <strain evidence="3 4">OMC1185</strain>
    </source>
</reference>
<dbReference type="AlphaFoldDB" id="A0A5C3NKB0"/>
<keyword evidence="1" id="KW-0347">Helicase</keyword>
<dbReference type="PANTHER" id="PTHR47642">
    <property type="entry name" value="ATP-DEPENDENT DNA HELICASE"/>
    <property type="match status" value="1"/>
</dbReference>
<dbReference type="Gene3D" id="3.40.50.300">
    <property type="entry name" value="P-loop containing nucleotide triphosphate hydrolases"/>
    <property type="match status" value="1"/>
</dbReference>
<dbReference type="EMBL" id="ML213503">
    <property type="protein sequence ID" value="TFK57660.1"/>
    <property type="molecule type" value="Genomic_DNA"/>
</dbReference>
<dbReference type="OrthoDB" id="432234at2759"/>
<gene>
    <name evidence="3" type="ORF">OE88DRAFT_159787</name>
</gene>
<feature type="domain" description="DNA helicase Pif1-like DEAD-box helicase" evidence="2">
    <location>
        <begin position="50"/>
        <end position="116"/>
    </location>
</feature>
<dbReference type="GO" id="GO:0000723">
    <property type="term" value="P:telomere maintenance"/>
    <property type="evidence" value="ECO:0007669"/>
    <property type="project" value="InterPro"/>
</dbReference>
<dbReference type="Pfam" id="PF05970">
    <property type="entry name" value="PIF1"/>
    <property type="match status" value="1"/>
</dbReference>
<dbReference type="GO" id="GO:0016887">
    <property type="term" value="F:ATP hydrolysis activity"/>
    <property type="evidence" value="ECO:0007669"/>
    <property type="project" value="RHEA"/>
</dbReference>
<keyword evidence="1" id="KW-0233">DNA recombination</keyword>
<protein>
    <recommendedName>
        <fullName evidence="1">ATP-dependent DNA helicase</fullName>
        <ecNumber evidence="1">5.6.2.3</ecNumber>
    </recommendedName>
</protein>
<comment type="catalytic activity">
    <reaction evidence="1">
        <text>ATP + H2O = ADP + phosphate + H(+)</text>
        <dbReference type="Rhea" id="RHEA:13065"/>
        <dbReference type="ChEBI" id="CHEBI:15377"/>
        <dbReference type="ChEBI" id="CHEBI:15378"/>
        <dbReference type="ChEBI" id="CHEBI:30616"/>
        <dbReference type="ChEBI" id="CHEBI:43474"/>
        <dbReference type="ChEBI" id="CHEBI:456216"/>
        <dbReference type="EC" id="5.6.2.3"/>
    </reaction>
</comment>
<dbReference type="SUPFAM" id="SSF52540">
    <property type="entry name" value="P-loop containing nucleoside triphosphate hydrolases"/>
    <property type="match status" value="1"/>
</dbReference>
<dbReference type="STRING" id="5364.A0A5C3NKB0"/>
<organism evidence="3 4">
    <name type="scientific">Heliocybe sulcata</name>
    <dbReference type="NCBI Taxonomy" id="5364"/>
    <lineage>
        <taxon>Eukaryota</taxon>
        <taxon>Fungi</taxon>
        <taxon>Dikarya</taxon>
        <taxon>Basidiomycota</taxon>
        <taxon>Agaricomycotina</taxon>
        <taxon>Agaricomycetes</taxon>
        <taxon>Gloeophyllales</taxon>
        <taxon>Gloeophyllaceae</taxon>
        <taxon>Heliocybe</taxon>
    </lineage>
</organism>
<comment type="cofactor">
    <cofactor evidence="1">
        <name>Mg(2+)</name>
        <dbReference type="ChEBI" id="CHEBI:18420"/>
    </cofactor>
</comment>
<dbReference type="EC" id="5.6.2.3" evidence="1"/>
<keyword evidence="1" id="KW-0547">Nucleotide-binding</keyword>
<dbReference type="GO" id="GO:0005524">
    <property type="term" value="F:ATP binding"/>
    <property type="evidence" value="ECO:0007669"/>
    <property type="project" value="UniProtKB-KW"/>
</dbReference>
<keyword evidence="1" id="KW-0378">Hydrolase</keyword>
<evidence type="ECO:0000256" key="1">
    <source>
        <dbReference type="RuleBase" id="RU363044"/>
    </source>
</evidence>
<name>A0A5C3NKB0_9AGAM</name>
<dbReference type="Proteomes" id="UP000305948">
    <property type="component" value="Unassembled WGS sequence"/>
</dbReference>
<proteinExistence type="inferred from homology"/>
<dbReference type="InterPro" id="IPR010285">
    <property type="entry name" value="DNA_helicase_pif1-like_DEAD"/>
</dbReference>
<accession>A0A5C3NKB0</accession>